<dbReference type="Proteomes" id="UP001501759">
    <property type="component" value="Unassembled WGS sequence"/>
</dbReference>
<feature type="transmembrane region" description="Helical" evidence="2">
    <location>
        <begin position="118"/>
        <end position="140"/>
    </location>
</feature>
<evidence type="ECO:0000256" key="2">
    <source>
        <dbReference type="SAM" id="Phobius"/>
    </source>
</evidence>
<keyword evidence="2" id="KW-1133">Transmembrane helix</keyword>
<evidence type="ECO:0000313" key="4">
    <source>
        <dbReference type="Proteomes" id="UP001501759"/>
    </source>
</evidence>
<sequence>MRGLGTAPAAGPAPSPGGGAPPPAGTTPGAGPYAVAGALLPPLWRALPRSALTTGAVLALLLVALPRLLSTEPDPWLSLNLLRAAALTLGLGLAFLLDDPARHTTAPVPTRRPVRAGLRVALVAPLVALCWTAALLLTPARVRPPVGAVTLEAGALALLALAAASVAVRCTDAAEPGVVVSAGLLGTVCAAALLLPYRWTLFPSAGDPAWGDAHQRWAWLLAGAAVTVAYAGTEPVRRRRVLRTRSGT</sequence>
<accession>A0ABP9ISN0</accession>
<feature type="region of interest" description="Disordered" evidence="1">
    <location>
        <begin position="1"/>
        <end position="28"/>
    </location>
</feature>
<feature type="transmembrane region" description="Helical" evidence="2">
    <location>
        <begin position="51"/>
        <end position="69"/>
    </location>
</feature>
<protein>
    <submittedName>
        <fullName evidence="3">ABC transporter</fullName>
    </submittedName>
</protein>
<feature type="transmembrane region" description="Helical" evidence="2">
    <location>
        <begin position="217"/>
        <end position="233"/>
    </location>
</feature>
<feature type="transmembrane region" description="Helical" evidence="2">
    <location>
        <begin position="178"/>
        <end position="197"/>
    </location>
</feature>
<dbReference type="EMBL" id="BAABKB010000005">
    <property type="protein sequence ID" value="GAA5008482.1"/>
    <property type="molecule type" value="Genomic_DNA"/>
</dbReference>
<keyword evidence="2" id="KW-0472">Membrane</keyword>
<evidence type="ECO:0000313" key="3">
    <source>
        <dbReference type="EMBL" id="GAA5008482.1"/>
    </source>
</evidence>
<feature type="transmembrane region" description="Helical" evidence="2">
    <location>
        <begin position="146"/>
        <end position="166"/>
    </location>
</feature>
<feature type="compositionally biased region" description="Low complexity" evidence="1">
    <location>
        <begin position="1"/>
        <end position="10"/>
    </location>
</feature>
<proteinExistence type="predicted"/>
<keyword evidence="4" id="KW-1185">Reference proteome</keyword>
<feature type="compositionally biased region" description="Pro residues" evidence="1">
    <location>
        <begin position="11"/>
        <end position="25"/>
    </location>
</feature>
<comment type="caution">
    <text evidence="3">The sequence shown here is derived from an EMBL/GenBank/DDBJ whole genome shotgun (WGS) entry which is preliminary data.</text>
</comment>
<keyword evidence="2" id="KW-0812">Transmembrane</keyword>
<reference evidence="4" key="1">
    <citation type="journal article" date="2019" name="Int. J. Syst. Evol. Microbiol.">
        <title>The Global Catalogue of Microorganisms (GCM) 10K type strain sequencing project: providing services to taxonomists for standard genome sequencing and annotation.</title>
        <authorList>
            <consortium name="The Broad Institute Genomics Platform"/>
            <consortium name="The Broad Institute Genome Sequencing Center for Infectious Disease"/>
            <person name="Wu L."/>
            <person name="Ma J."/>
        </authorList>
    </citation>
    <scope>NUCLEOTIDE SEQUENCE [LARGE SCALE GENOMIC DNA]</scope>
    <source>
        <strain evidence="4">JCM 18409</strain>
    </source>
</reference>
<gene>
    <name evidence="3" type="ORF">GCM10023335_27210</name>
</gene>
<organism evidence="3 4">
    <name type="scientific">Streptomyces siamensis</name>
    <dbReference type="NCBI Taxonomy" id="1274986"/>
    <lineage>
        <taxon>Bacteria</taxon>
        <taxon>Bacillati</taxon>
        <taxon>Actinomycetota</taxon>
        <taxon>Actinomycetes</taxon>
        <taxon>Kitasatosporales</taxon>
        <taxon>Streptomycetaceae</taxon>
        <taxon>Streptomyces</taxon>
    </lineage>
</organism>
<evidence type="ECO:0000256" key="1">
    <source>
        <dbReference type="SAM" id="MobiDB-lite"/>
    </source>
</evidence>
<feature type="transmembrane region" description="Helical" evidence="2">
    <location>
        <begin position="75"/>
        <end position="97"/>
    </location>
</feature>
<name>A0ABP9ISN0_9ACTN</name>